<dbReference type="PANTHER" id="PTHR45339">
    <property type="entry name" value="HYBRID SIGNAL TRANSDUCTION HISTIDINE KINASE J"/>
    <property type="match status" value="1"/>
</dbReference>
<dbReference type="InterPro" id="IPR036097">
    <property type="entry name" value="HisK_dim/P_sf"/>
</dbReference>
<dbReference type="InterPro" id="IPR007891">
    <property type="entry name" value="CHASE3"/>
</dbReference>
<feature type="modified residue" description="4-aspartylphosphate" evidence="7">
    <location>
        <position position="934"/>
    </location>
</feature>
<dbReference type="Pfam" id="PF05227">
    <property type="entry name" value="CHASE3"/>
    <property type="match status" value="1"/>
</dbReference>
<evidence type="ECO:0000256" key="3">
    <source>
        <dbReference type="ARBA" id="ARBA00022553"/>
    </source>
</evidence>
<dbReference type="SUPFAM" id="SSF52172">
    <property type="entry name" value="CheY-like"/>
    <property type="match status" value="3"/>
</dbReference>
<proteinExistence type="predicted"/>
<dbReference type="InterPro" id="IPR029016">
    <property type="entry name" value="GAF-like_dom_sf"/>
</dbReference>
<keyword evidence="4" id="KW-0808">Transferase</keyword>
<sequence>MQVTLKSRLYWGFSLAVALIILIGVLSYQTFRRQSYEADWVKHTYRVINQLENIQKVLLDMEASRRGFRSTNERRFLVPYNNGLRTIGPTVEALTEVVADNPDQLARARQVQADVNGLLQYWVDLGYDAGRYNRQDIVRITDIEKSWMDSLRNQLVKMIESEQKLLTQREMEADRAVDNATLSLVLGTIGILVIVGILMFLIIREFNRRRQAEQELQRNLNQLENLNQESEEKNWLLSGAATIHASMQGVADVPTLAEAAIKAVTRFLDVPVGAFYAFRNEPGQLVLTAAEALPNSARMTFAVGEGLIGQAATRPELYVVKEVPADYWPIRSGIGQARPGEVALVPLWYDREVKGVLELASFRPFDARQLDFLNVVASNIAVALNAADAREKVMSLLEKVQEQKEELENQQEELRQTNEELVRQTEILQSSEEELKVQEEELRQINTELEEKNEAVETARQALALKARELEVTSQYKSEFLANMSHELRTPLNSVLILAKLLAENKARNLTDKQIEYANIINKSGTSLLDLINDILDLAKIEAGKIDLHMEIVPVTSIVEDLKQLFTVVAEQKGVRFVTRIDETAPADLCTDKHRLEQVIKNLLSNAFKFTPKGGTVTLSVETAQTRRLLFTTEGLTTADQVLAIAVTDTGIGIPADKQQLIFEAFQQADGSTSRKYGGTGLGLSIARELIRKLGGEVFIQSESGRGSTFTIYLPIRQAMVRPVAAKPTEIPVSLPALPLNGVEEQTELPDDRHTLNGNDRVMLIIEDDPNFAAVVQDFARQKGYKTLVALRGDEGLYYARTYRPTAITLDLKLPGIDGWQLLKLLKSDETLKHIPVHVISAVDEPLPVTGGATAYLKKPVAKEDLEQAFTQIGRQLPAEVKKVLVLSGNYLSQDSLKQLINDRSFDFACDYAATEEEARQMVKAQRYDCIIADIGEDLKKGVDELQALQNDPDTDEIPVIIYLAQDLSASDELQLKRLSDVIIRDSSRSKERLMDELELFLYKIQETAPRSVPRYETALGDEALLGKKVLLADDDMRNVFALSTLLEEQQMTVLTAGDGKEALELLNQHPDIHIVLMDVMMPDMDGYEATRQIRSDPRFARLPVIALTAKAMPGDREKSLEAGASDYITKPVDSQKLFSLMRVWLSR</sequence>
<dbReference type="InterPro" id="IPR001789">
    <property type="entry name" value="Sig_transdc_resp-reg_receiver"/>
</dbReference>
<dbReference type="SMART" id="SM00448">
    <property type="entry name" value="REC"/>
    <property type="match status" value="2"/>
</dbReference>
<feature type="domain" description="Histidine kinase" evidence="10">
    <location>
        <begin position="483"/>
        <end position="718"/>
    </location>
</feature>
<evidence type="ECO:0000256" key="7">
    <source>
        <dbReference type="PROSITE-ProRule" id="PRU00169"/>
    </source>
</evidence>
<keyword evidence="5" id="KW-0418">Kinase</keyword>
<dbReference type="InterPro" id="IPR004358">
    <property type="entry name" value="Sig_transdc_His_kin-like_C"/>
</dbReference>
<comment type="catalytic activity">
    <reaction evidence="1">
        <text>ATP + protein L-histidine = ADP + protein N-phospho-L-histidine.</text>
        <dbReference type="EC" id="2.7.13.3"/>
    </reaction>
</comment>
<dbReference type="Pfam" id="PF13185">
    <property type="entry name" value="GAF_2"/>
    <property type="match status" value="1"/>
</dbReference>
<evidence type="ECO:0000256" key="2">
    <source>
        <dbReference type="ARBA" id="ARBA00012438"/>
    </source>
</evidence>
<feature type="coiled-coil region" evidence="8">
    <location>
        <begin position="206"/>
        <end position="233"/>
    </location>
</feature>
<keyword evidence="3 7" id="KW-0597">Phosphoprotein</keyword>
<dbReference type="InterPro" id="IPR003594">
    <property type="entry name" value="HATPase_dom"/>
</dbReference>
<dbReference type="PROSITE" id="PS50110">
    <property type="entry name" value="RESPONSE_REGULATORY"/>
    <property type="match status" value="3"/>
</dbReference>
<evidence type="ECO:0000313" key="13">
    <source>
        <dbReference type="Proteomes" id="UP001501175"/>
    </source>
</evidence>
<dbReference type="Gene3D" id="3.30.450.40">
    <property type="match status" value="1"/>
</dbReference>
<dbReference type="SUPFAM" id="SSF55781">
    <property type="entry name" value="GAF domain-like"/>
    <property type="match status" value="1"/>
</dbReference>
<evidence type="ECO:0000313" key="12">
    <source>
        <dbReference type="EMBL" id="GAA4469582.1"/>
    </source>
</evidence>
<dbReference type="SUPFAM" id="SSF47384">
    <property type="entry name" value="Homodimeric domain of signal transducing histidine kinase"/>
    <property type="match status" value="1"/>
</dbReference>
<dbReference type="Gene3D" id="1.10.287.130">
    <property type="match status" value="1"/>
</dbReference>
<organism evidence="12 13">
    <name type="scientific">Nibrella saemangeumensis</name>
    <dbReference type="NCBI Taxonomy" id="1084526"/>
    <lineage>
        <taxon>Bacteria</taxon>
        <taxon>Pseudomonadati</taxon>
        <taxon>Bacteroidota</taxon>
        <taxon>Cytophagia</taxon>
        <taxon>Cytophagales</taxon>
        <taxon>Spirosomataceae</taxon>
        <taxon>Nibrella</taxon>
    </lineage>
</organism>
<evidence type="ECO:0000256" key="9">
    <source>
        <dbReference type="SAM" id="Phobius"/>
    </source>
</evidence>
<dbReference type="CDD" id="cd17546">
    <property type="entry name" value="REC_hyHK_CKI1_RcsC-like"/>
    <property type="match status" value="1"/>
</dbReference>
<dbReference type="InterPro" id="IPR036890">
    <property type="entry name" value="HATPase_C_sf"/>
</dbReference>
<dbReference type="Gene3D" id="3.40.50.2300">
    <property type="match status" value="3"/>
</dbReference>
<protein>
    <recommendedName>
        <fullName evidence="2">histidine kinase</fullName>
        <ecNumber evidence="2">2.7.13.3</ecNumber>
    </recommendedName>
</protein>
<comment type="caution">
    <text evidence="12">The sequence shown here is derived from an EMBL/GenBank/DDBJ whole genome shotgun (WGS) entry which is preliminary data.</text>
</comment>
<dbReference type="Proteomes" id="UP001501175">
    <property type="component" value="Unassembled WGS sequence"/>
</dbReference>
<feature type="transmembrane region" description="Helical" evidence="9">
    <location>
        <begin position="180"/>
        <end position="203"/>
    </location>
</feature>
<dbReference type="EC" id="2.7.13.3" evidence="2"/>
<accession>A0ABP8NQA6</accession>
<dbReference type="InterPro" id="IPR011006">
    <property type="entry name" value="CheY-like_superfamily"/>
</dbReference>
<evidence type="ECO:0000256" key="4">
    <source>
        <dbReference type="ARBA" id="ARBA00022679"/>
    </source>
</evidence>
<dbReference type="RefSeq" id="WP_345249592.1">
    <property type="nucleotide sequence ID" value="NZ_BAABHD010000084.1"/>
</dbReference>
<keyword evidence="9" id="KW-0812">Transmembrane</keyword>
<keyword evidence="9" id="KW-0472">Membrane</keyword>
<dbReference type="InterPro" id="IPR003661">
    <property type="entry name" value="HisK_dim/P_dom"/>
</dbReference>
<dbReference type="CDD" id="cd19410">
    <property type="entry name" value="HK9-like_sensor"/>
    <property type="match status" value="1"/>
</dbReference>
<feature type="domain" description="Response regulatory" evidence="11">
    <location>
        <begin position="762"/>
        <end position="874"/>
    </location>
</feature>
<evidence type="ECO:0000259" key="10">
    <source>
        <dbReference type="PROSITE" id="PS50109"/>
    </source>
</evidence>
<feature type="coiled-coil region" evidence="8">
    <location>
        <begin position="386"/>
        <end position="469"/>
    </location>
</feature>
<dbReference type="Pfam" id="PF00512">
    <property type="entry name" value="HisKA"/>
    <property type="match status" value="1"/>
</dbReference>
<evidence type="ECO:0000256" key="8">
    <source>
        <dbReference type="SAM" id="Coils"/>
    </source>
</evidence>
<dbReference type="SMART" id="SM00387">
    <property type="entry name" value="HATPase_c"/>
    <property type="match status" value="1"/>
</dbReference>
<reference evidence="13" key="1">
    <citation type="journal article" date="2019" name="Int. J. Syst. Evol. Microbiol.">
        <title>The Global Catalogue of Microorganisms (GCM) 10K type strain sequencing project: providing services to taxonomists for standard genome sequencing and annotation.</title>
        <authorList>
            <consortium name="The Broad Institute Genomics Platform"/>
            <consortium name="The Broad Institute Genome Sequencing Center for Infectious Disease"/>
            <person name="Wu L."/>
            <person name="Ma J."/>
        </authorList>
    </citation>
    <scope>NUCLEOTIDE SEQUENCE [LARGE SCALE GENOMIC DNA]</scope>
    <source>
        <strain evidence="13">JCM 17927</strain>
    </source>
</reference>
<dbReference type="EMBL" id="BAABHD010000084">
    <property type="protein sequence ID" value="GAA4469582.1"/>
    <property type="molecule type" value="Genomic_DNA"/>
</dbReference>
<feature type="domain" description="Response regulatory" evidence="11">
    <location>
        <begin position="883"/>
        <end position="1000"/>
    </location>
</feature>
<evidence type="ECO:0000256" key="5">
    <source>
        <dbReference type="ARBA" id="ARBA00022777"/>
    </source>
</evidence>
<keyword evidence="9" id="KW-1133">Transmembrane helix</keyword>
<name>A0ABP8NQA6_9BACT</name>
<feature type="modified residue" description="4-aspartylphosphate" evidence="7">
    <location>
        <position position="811"/>
    </location>
</feature>
<dbReference type="SUPFAM" id="SSF55874">
    <property type="entry name" value="ATPase domain of HSP90 chaperone/DNA topoisomerase II/histidine kinase"/>
    <property type="match status" value="1"/>
</dbReference>
<evidence type="ECO:0000256" key="6">
    <source>
        <dbReference type="ARBA" id="ARBA00023012"/>
    </source>
</evidence>
<feature type="modified residue" description="4-aspartylphosphate" evidence="7">
    <location>
        <position position="1079"/>
    </location>
</feature>
<dbReference type="SMART" id="SM00065">
    <property type="entry name" value="GAF"/>
    <property type="match status" value="1"/>
</dbReference>
<dbReference type="SMART" id="SM00388">
    <property type="entry name" value="HisKA"/>
    <property type="match status" value="1"/>
</dbReference>
<dbReference type="PROSITE" id="PS50109">
    <property type="entry name" value="HIS_KIN"/>
    <property type="match status" value="1"/>
</dbReference>
<dbReference type="CDD" id="cd16922">
    <property type="entry name" value="HATPase_EvgS-ArcB-TorS-like"/>
    <property type="match status" value="1"/>
</dbReference>
<keyword evidence="13" id="KW-1185">Reference proteome</keyword>
<dbReference type="PRINTS" id="PR00344">
    <property type="entry name" value="BCTRLSENSOR"/>
</dbReference>
<keyword evidence="8" id="KW-0175">Coiled coil</keyword>
<evidence type="ECO:0000259" key="11">
    <source>
        <dbReference type="PROSITE" id="PS50110"/>
    </source>
</evidence>
<dbReference type="PANTHER" id="PTHR45339:SF1">
    <property type="entry name" value="HYBRID SIGNAL TRANSDUCTION HISTIDINE KINASE J"/>
    <property type="match status" value="1"/>
</dbReference>
<keyword evidence="6" id="KW-0902">Two-component regulatory system</keyword>
<dbReference type="Gene3D" id="3.30.565.10">
    <property type="entry name" value="Histidine kinase-like ATPase, C-terminal domain"/>
    <property type="match status" value="1"/>
</dbReference>
<gene>
    <name evidence="12" type="ORF">GCM10023189_56810</name>
</gene>
<dbReference type="Pfam" id="PF00072">
    <property type="entry name" value="Response_reg"/>
    <property type="match status" value="2"/>
</dbReference>
<dbReference type="InterPro" id="IPR003018">
    <property type="entry name" value="GAF"/>
</dbReference>
<dbReference type="CDD" id="cd00082">
    <property type="entry name" value="HisKA"/>
    <property type="match status" value="1"/>
</dbReference>
<feature type="transmembrane region" description="Helical" evidence="9">
    <location>
        <begin position="9"/>
        <end position="31"/>
    </location>
</feature>
<dbReference type="Pfam" id="PF02518">
    <property type="entry name" value="HATPase_c"/>
    <property type="match status" value="1"/>
</dbReference>
<dbReference type="InterPro" id="IPR005467">
    <property type="entry name" value="His_kinase_dom"/>
</dbReference>
<evidence type="ECO:0000256" key="1">
    <source>
        <dbReference type="ARBA" id="ARBA00000085"/>
    </source>
</evidence>
<feature type="domain" description="Response regulatory" evidence="11">
    <location>
        <begin position="1029"/>
        <end position="1146"/>
    </location>
</feature>